<dbReference type="GeneID" id="9594443"/>
<organism evidence="3">
    <name type="scientific">Schizophyllum commune (strain H4-8 / FGSC 9210)</name>
    <name type="common">Split gill fungus</name>
    <dbReference type="NCBI Taxonomy" id="578458"/>
    <lineage>
        <taxon>Eukaryota</taxon>
        <taxon>Fungi</taxon>
        <taxon>Dikarya</taxon>
        <taxon>Basidiomycota</taxon>
        <taxon>Agaricomycotina</taxon>
        <taxon>Agaricomycetes</taxon>
        <taxon>Agaricomycetidae</taxon>
        <taxon>Agaricales</taxon>
        <taxon>Schizophyllaceae</taxon>
        <taxon>Schizophyllum</taxon>
    </lineage>
</organism>
<dbReference type="InParanoid" id="D8PSL4"/>
<proteinExistence type="predicted"/>
<sequence length="83" mass="9581">MRTSRDLHLLYAAGYTQWEGDADLSAALSRPSRLRLYDAKRFTLRDRADARQRAGEQDAQNELQPPSRYFFPRKHSELAADAI</sequence>
<evidence type="ECO:0000313" key="2">
    <source>
        <dbReference type="EMBL" id="EFJ00355.1"/>
    </source>
</evidence>
<evidence type="ECO:0000313" key="3">
    <source>
        <dbReference type="Proteomes" id="UP000007431"/>
    </source>
</evidence>
<dbReference type="AlphaFoldDB" id="D8PSL4"/>
<dbReference type="Proteomes" id="UP000007431">
    <property type="component" value="Unassembled WGS sequence"/>
</dbReference>
<protein>
    <submittedName>
        <fullName evidence="2">Uncharacterized protein</fullName>
    </submittedName>
</protein>
<feature type="non-terminal residue" evidence="2">
    <location>
        <position position="83"/>
    </location>
</feature>
<dbReference type="RefSeq" id="XP_003035257.1">
    <property type="nucleotide sequence ID" value="XM_003035211.1"/>
</dbReference>
<evidence type="ECO:0000256" key="1">
    <source>
        <dbReference type="SAM" id="MobiDB-lite"/>
    </source>
</evidence>
<dbReference type="VEuPathDB" id="FungiDB:SCHCODRAFT_01168623"/>
<dbReference type="HOGENOM" id="CLU_2543889_0_0_1"/>
<dbReference type="EMBL" id="GL377303">
    <property type="protein sequence ID" value="EFJ00355.1"/>
    <property type="molecule type" value="Genomic_DNA"/>
</dbReference>
<dbReference type="OrthoDB" id="10573945at2759"/>
<accession>D8PSL4</accession>
<dbReference type="KEGG" id="scm:SCHCO_01168623"/>
<feature type="region of interest" description="Disordered" evidence="1">
    <location>
        <begin position="47"/>
        <end position="70"/>
    </location>
</feature>
<feature type="compositionally biased region" description="Basic and acidic residues" evidence="1">
    <location>
        <begin position="47"/>
        <end position="56"/>
    </location>
</feature>
<name>D8PSL4_SCHCM</name>
<gene>
    <name evidence="2" type="ORF">SCHCODRAFT_105793</name>
</gene>
<keyword evidence="3" id="KW-1185">Reference proteome</keyword>
<reference evidence="2 3" key="1">
    <citation type="journal article" date="2010" name="Nat. Biotechnol.">
        <title>Genome sequence of the model mushroom Schizophyllum commune.</title>
        <authorList>
            <person name="Ohm R.A."/>
            <person name="de Jong J.F."/>
            <person name="Lugones L.G."/>
            <person name="Aerts A."/>
            <person name="Kothe E."/>
            <person name="Stajich J.E."/>
            <person name="de Vries R.P."/>
            <person name="Record E."/>
            <person name="Levasseur A."/>
            <person name="Baker S.E."/>
            <person name="Bartholomew K.A."/>
            <person name="Coutinho P.M."/>
            <person name="Erdmann S."/>
            <person name="Fowler T.J."/>
            <person name="Gathman A.C."/>
            <person name="Lombard V."/>
            <person name="Henrissat B."/>
            <person name="Knabe N."/>
            <person name="Kuees U."/>
            <person name="Lilly W.W."/>
            <person name="Lindquist E."/>
            <person name="Lucas S."/>
            <person name="Magnuson J.K."/>
            <person name="Piumi F."/>
            <person name="Raudaskoski M."/>
            <person name="Salamov A."/>
            <person name="Schmutz J."/>
            <person name="Schwarze F.W.M.R."/>
            <person name="vanKuyk P.A."/>
            <person name="Horton J.S."/>
            <person name="Grigoriev I.V."/>
            <person name="Woesten H.A.B."/>
        </authorList>
    </citation>
    <scope>NUCLEOTIDE SEQUENCE [LARGE SCALE GENOMIC DNA]</scope>
    <source>
        <strain evidence="3">H4-8 / FGSC 9210</strain>
    </source>
</reference>